<protein>
    <submittedName>
        <fullName evidence="1">Uncharacterized protein</fullName>
    </submittedName>
</protein>
<name>A0AAW6DVL8_9FIRM</name>
<dbReference type="Proteomes" id="UP001211421">
    <property type="component" value="Unassembled WGS sequence"/>
</dbReference>
<evidence type="ECO:0000313" key="2">
    <source>
        <dbReference type="Proteomes" id="UP001211421"/>
    </source>
</evidence>
<dbReference type="EMBL" id="JAQMLS010000002">
    <property type="protein sequence ID" value="MDB8741028.1"/>
    <property type="molecule type" value="Genomic_DNA"/>
</dbReference>
<dbReference type="RefSeq" id="WP_118059911.1">
    <property type="nucleotide sequence ID" value="NZ_JADMNX010000002.1"/>
</dbReference>
<gene>
    <name evidence="1" type="ORF">PNV70_02940</name>
</gene>
<sequence length="96" mass="11011">MTDLEIKKMWYDAGFFYFNHSSDNCISIATSEAFDRVGNEFIIIYSDGSFEGCERTYDEDAPLSFTAEMTEALFDTIEYLKQCKIQRGKSLCGLRA</sequence>
<accession>A0AAW6DVL8</accession>
<organism evidence="1 2">
    <name type="scientific">Ruminococcus bicirculans</name>
    <name type="common">ex Wegman et al. 2014</name>
    <dbReference type="NCBI Taxonomy" id="1160721"/>
    <lineage>
        <taxon>Bacteria</taxon>
        <taxon>Bacillati</taxon>
        <taxon>Bacillota</taxon>
        <taxon>Clostridia</taxon>
        <taxon>Eubacteriales</taxon>
        <taxon>Oscillospiraceae</taxon>
        <taxon>Ruminococcus</taxon>
    </lineage>
</organism>
<proteinExistence type="predicted"/>
<dbReference type="AlphaFoldDB" id="A0AAW6DVL8"/>
<evidence type="ECO:0000313" key="1">
    <source>
        <dbReference type="EMBL" id="MDB8741028.1"/>
    </source>
</evidence>
<reference evidence="1" key="1">
    <citation type="submission" date="2023-01" db="EMBL/GenBank/DDBJ databases">
        <title>Human gut microbiome strain richness.</title>
        <authorList>
            <person name="Chen-Liaw A."/>
        </authorList>
    </citation>
    <scope>NUCLEOTIDE SEQUENCE</scope>
    <source>
        <strain evidence="1">D59st1_B8_D59t2_181005</strain>
    </source>
</reference>
<comment type="caution">
    <text evidence="1">The sequence shown here is derived from an EMBL/GenBank/DDBJ whole genome shotgun (WGS) entry which is preliminary data.</text>
</comment>